<dbReference type="Pfam" id="PF14392">
    <property type="entry name" value="zf-CCHC_4"/>
    <property type="match status" value="1"/>
</dbReference>
<dbReference type="InterPro" id="IPR025836">
    <property type="entry name" value="Zn_knuckle_CX2CX4HX4C"/>
</dbReference>
<accession>A0AAW2X745</accession>
<dbReference type="InterPro" id="IPR040256">
    <property type="entry name" value="At4g02000-like"/>
</dbReference>
<reference evidence="3" key="1">
    <citation type="submission" date="2020-06" db="EMBL/GenBank/DDBJ databases">
        <authorList>
            <person name="Li T."/>
            <person name="Hu X."/>
            <person name="Zhang T."/>
            <person name="Song X."/>
            <person name="Zhang H."/>
            <person name="Dai N."/>
            <person name="Sheng W."/>
            <person name="Hou X."/>
            <person name="Wei L."/>
        </authorList>
    </citation>
    <scope>NUCLEOTIDE SEQUENCE</scope>
    <source>
        <strain evidence="3">KEN1</strain>
        <tissue evidence="3">Leaf</tissue>
    </source>
</reference>
<protein>
    <recommendedName>
        <fullName evidence="2">Zinc knuckle CX2CX4HX4C domain-containing protein</fullName>
    </recommendedName>
</protein>
<evidence type="ECO:0000313" key="3">
    <source>
        <dbReference type="EMBL" id="KAL0448756.1"/>
    </source>
</evidence>
<dbReference type="PANTHER" id="PTHR31286:SF178">
    <property type="entry name" value="DUF4283 DOMAIN-CONTAINING PROTEIN"/>
    <property type="match status" value="1"/>
</dbReference>
<evidence type="ECO:0000256" key="1">
    <source>
        <dbReference type="SAM" id="MobiDB-lite"/>
    </source>
</evidence>
<reference evidence="3" key="2">
    <citation type="journal article" date="2024" name="Plant">
        <title>Genomic evolution and insights into agronomic trait innovations of Sesamum species.</title>
        <authorList>
            <person name="Miao H."/>
            <person name="Wang L."/>
            <person name="Qu L."/>
            <person name="Liu H."/>
            <person name="Sun Y."/>
            <person name="Le M."/>
            <person name="Wang Q."/>
            <person name="Wei S."/>
            <person name="Zheng Y."/>
            <person name="Lin W."/>
            <person name="Duan Y."/>
            <person name="Cao H."/>
            <person name="Xiong S."/>
            <person name="Wang X."/>
            <person name="Wei L."/>
            <person name="Li C."/>
            <person name="Ma Q."/>
            <person name="Ju M."/>
            <person name="Zhao R."/>
            <person name="Li G."/>
            <person name="Mu C."/>
            <person name="Tian Q."/>
            <person name="Mei H."/>
            <person name="Zhang T."/>
            <person name="Gao T."/>
            <person name="Zhang H."/>
        </authorList>
    </citation>
    <scope>NUCLEOTIDE SEQUENCE</scope>
    <source>
        <strain evidence="3">KEN1</strain>
    </source>
</reference>
<feature type="domain" description="Zinc knuckle CX2CX4HX4C" evidence="2">
    <location>
        <begin position="35"/>
        <end position="81"/>
    </location>
</feature>
<dbReference type="PANTHER" id="PTHR31286">
    <property type="entry name" value="GLYCINE-RICH CELL WALL STRUCTURAL PROTEIN 1.8-LIKE"/>
    <property type="match status" value="1"/>
</dbReference>
<name>A0AAW2X745_9LAMI</name>
<feature type="region of interest" description="Disordered" evidence="1">
    <location>
        <begin position="131"/>
        <end position="190"/>
    </location>
</feature>
<dbReference type="EMBL" id="JACGWN010000005">
    <property type="protein sequence ID" value="KAL0448756.1"/>
    <property type="molecule type" value="Genomic_DNA"/>
</dbReference>
<comment type="caution">
    <text evidence="3">The sequence shown here is derived from an EMBL/GenBank/DDBJ whole genome shotgun (WGS) entry which is preliminary data.</text>
</comment>
<sequence length="211" mass="23627">MATLIGNRLGSFRNLESDDTGCSWGATMRIRVSLNVHQPLKRALKLQSPTGKELVVRFMYERLPNFCYMCERLGHIDKYCEICFEDGYRDVDADTPYGPWLRAPIPGVNRTQLPQSGKLSWYRGLNQQRPPVRSGAAVFGDFRSPRVSSPRGVGQERQTNQQRPDTNGGGSVEEEVESTPPACIRGGIDRDTVMLGAEETTVLRKRPVAQL</sequence>
<feature type="compositionally biased region" description="Polar residues" evidence="1">
    <location>
        <begin position="156"/>
        <end position="165"/>
    </location>
</feature>
<gene>
    <name evidence="3" type="ORF">Slati_1432000</name>
</gene>
<proteinExistence type="predicted"/>
<dbReference type="AlphaFoldDB" id="A0AAW2X745"/>
<evidence type="ECO:0000259" key="2">
    <source>
        <dbReference type="Pfam" id="PF14392"/>
    </source>
</evidence>
<organism evidence="3">
    <name type="scientific">Sesamum latifolium</name>
    <dbReference type="NCBI Taxonomy" id="2727402"/>
    <lineage>
        <taxon>Eukaryota</taxon>
        <taxon>Viridiplantae</taxon>
        <taxon>Streptophyta</taxon>
        <taxon>Embryophyta</taxon>
        <taxon>Tracheophyta</taxon>
        <taxon>Spermatophyta</taxon>
        <taxon>Magnoliopsida</taxon>
        <taxon>eudicotyledons</taxon>
        <taxon>Gunneridae</taxon>
        <taxon>Pentapetalae</taxon>
        <taxon>asterids</taxon>
        <taxon>lamiids</taxon>
        <taxon>Lamiales</taxon>
        <taxon>Pedaliaceae</taxon>
        <taxon>Sesamum</taxon>
    </lineage>
</organism>